<feature type="domain" description="HTH myb-type" evidence="8">
    <location>
        <begin position="82"/>
        <end position="141"/>
    </location>
</feature>
<protein>
    <submittedName>
        <fullName evidence="9">Uncharacterized protein</fullName>
    </submittedName>
</protein>
<dbReference type="GO" id="GO:0000160">
    <property type="term" value="P:phosphorelay signal transduction system"/>
    <property type="evidence" value="ECO:0007669"/>
    <property type="project" value="InterPro"/>
</dbReference>
<dbReference type="GO" id="GO:0005634">
    <property type="term" value="C:nucleus"/>
    <property type="evidence" value="ECO:0007669"/>
    <property type="project" value="UniProtKB-SubCell"/>
</dbReference>
<dbReference type="InterPro" id="IPR001005">
    <property type="entry name" value="SANT/Myb"/>
</dbReference>
<dbReference type="PANTHER" id="PTHR31442:SF40">
    <property type="entry name" value="HOMEODOMAIN-LIKE SUPERFAMILY PROTEIN"/>
    <property type="match status" value="1"/>
</dbReference>
<evidence type="ECO:0000259" key="7">
    <source>
        <dbReference type="PROSITE" id="PS50110"/>
    </source>
</evidence>
<evidence type="ECO:0000256" key="4">
    <source>
        <dbReference type="ARBA" id="ARBA00023242"/>
    </source>
</evidence>
<keyword evidence="3" id="KW-0804">Transcription</keyword>
<comment type="subcellular location">
    <subcellularLocation>
        <location evidence="1">Nucleus</location>
    </subcellularLocation>
</comment>
<comment type="caution">
    <text evidence="9">The sequence shown here is derived from an EMBL/GenBank/DDBJ whole genome shotgun (WGS) entry which is preliminary data.</text>
</comment>
<evidence type="ECO:0000256" key="2">
    <source>
        <dbReference type="ARBA" id="ARBA00023015"/>
    </source>
</evidence>
<dbReference type="NCBIfam" id="TIGR01557">
    <property type="entry name" value="myb_SHAQKYF"/>
    <property type="match status" value="1"/>
</dbReference>
<dbReference type="Proteomes" id="UP001346149">
    <property type="component" value="Unassembled WGS sequence"/>
</dbReference>
<proteinExistence type="predicted"/>
<dbReference type="SUPFAM" id="SSF46689">
    <property type="entry name" value="Homeodomain-like"/>
    <property type="match status" value="1"/>
</dbReference>
<dbReference type="Gene3D" id="1.10.10.60">
    <property type="entry name" value="Homeodomain-like"/>
    <property type="match status" value="1"/>
</dbReference>
<evidence type="ECO:0000313" key="10">
    <source>
        <dbReference type="Proteomes" id="UP001346149"/>
    </source>
</evidence>
<dbReference type="Pfam" id="PF00249">
    <property type="entry name" value="Myb_DNA-binding"/>
    <property type="match status" value="1"/>
</dbReference>
<sequence length="325" mass="36586">MVFKGINHGACGYLLKPVRMQEVKNIWQHVYRRKKVMLEDQTLSRISCVDEPPREKVGKKRRDENGNRGDNLQRQDEDPSRTRKKTRLNWSPELHMKFIAVVNQLGIEKAVPKKILEMMDDVNLTREHIASHLQKYRLTLKRVSQMENEQGRAPLFACSSSSYAQSGLLGRDGVASFSQFLGPGKFQGRALMPSLTSPVLAQSTTNQPSHAQGSHDFKFTDRTVDSFPCWTQDMATSSHSCFTRSQDWYSHSPIHVACNEPAKQESSTPSYNIHEDPAAFLLPVEVDSGESHCQGAHIDMVLQESLAFTEQPDTGLPSIPSLHGL</sequence>
<evidence type="ECO:0000256" key="5">
    <source>
        <dbReference type="PROSITE-ProRule" id="PRU00169"/>
    </source>
</evidence>
<dbReference type="PROSITE" id="PS50110">
    <property type="entry name" value="RESPONSE_REGULATORY"/>
    <property type="match status" value="1"/>
</dbReference>
<evidence type="ECO:0000256" key="6">
    <source>
        <dbReference type="SAM" id="MobiDB-lite"/>
    </source>
</evidence>
<dbReference type="PROSITE" id="PS51294">
    <property type="entry name" value="HTH_MYB"/>
    <property type="match status" value="1"/>
</dbReference>
<dbReference type="EMBL" id="JAXQNO010000005">
    <property type="protein sequence ID" value="KAK4797857.1"/>
    <property type="molecule type" value="Genomic_DNA"/>
</dbReference>
<reference evidence="9 10" key="1">
    <citation type="journal article" date="2023" name="Hortic Res">
        <title>Pangenome of water caltrop reveals structural variations and asymmetric subgenome divergence after allopolyploidization.</title>
        <authorList>
            <person name="Zhang X."/>
            <person name="Chen Y."/>
            <person name="Wang L."/>
            <person name="Yuan Y."/>
            <person name="Fang M."/>
            <person name="Shi L."/>
            <person name="Lu R."/>
            <person name="Comes H.P."/>
            <person name="Ma Y."/>
            <person name="Chen Y."/>
            <person name="Huang G."/>
            <person name="Zhou Y."/>
            <person name="Zheng Z."/>
            <person name="Qiu Y."/>
        </authorList>
    </citation>
    <scope>NUCLEOTIDE SEQUENCE [LARGE SCALE GENOMIC DNA]</scope>
    <source>
        <strain evidence="9">F231</strain>
    </source>
</reference>
<feature type="compositionally biased region" description="Basic and acidic residues" evidence="6">
    <location>
        <begin position="51"/>
        <end position="81"/>
    </location>
</feature>
<keyword evidence="4" id="KW-0539">Nucleus</keyword>
<dbReference type="InterPro" id="IPR009057">
    <property type="entry name" value="Homeodomain-like_sf"/>
</dbReference>
<dbReference type="PANTHER" id="PTHR31442">
    <property type="entry name" value="HOMEODOMAIN-LIKE SUPERFAMILY PROTEIN-RELATED"/>
    <property type="match status" value="1"/>
</dbReference>
<organism evidence="9 10">
    <name type="scientific">Trapa natans</name>
    <name type="common">Water chestnut</name>
    <dbReference type="NCBI Taxonomy" id="22666"/>
    <lineage>
        <taxon>Eukaryota</taxon>
        <taxon>Viridiplantae</taxon>
        <taxon>Streptophyta</taxon>
        <taxon>Embryophyta</taxon>
        <taxon>Tracheophyta</taxon>
        <taxon>Spermatophyta</taxon>
        <taxon>Magnoliopsida</taxon>
        <taxon>eudicotyledons</taxon>
        <taxon>Gunneridae</taxon>
        <taxon>Pentapetalae</taxon>
        <taxon>rosids</taxon>
        <taxon>malvids</taxon>
        <taxon>Myrtales</taxon>
        <taxon>Lythraceae</taxon>
        <taxon>Trapa</taxon>
    </lineage>
</organism>
<dbReference type="GO" id="GO:0003677">
    <property type="term" value="F:DNA binding"/>
    <property type="evidence" value="ECO:0007669"/>
    <property type="project" value="InterPro"/>
</dbReference>
<dbReference type="InterPro" id="IPR044841">
    <property type="entry name" value="LUX/BOA-like"/>
</dbReference>
<accession>A0AAN7MFN5</accession>
<evidence type="ECO:0000256" key="1">
    <source>
        <dbReference type="ARBA" id="ARBA00004123"/>
    </source>
</evidence>
<dbReference type="InterPro" id="IPR006447">
    <property type="entry name" value="Myb_dom_plants"/>
</dbReference>
<keyword evidence="2" id="KW-0805">Transcription regulation</keyword>
<gene>
    <name evidence="9" type="ORF">SAY86_030183</name>
</gene>
<evidence type="ECO:0000259" key="8">
    <source>
        <dbReference type="PROSITE" id="PS51294"/>
    </source>
</evidence>
<keyword evidence="10" id="KW-1185">Reference proteome</keyword>
<evidence type="ECO:0000256" key="3">
    <source>
        <dbReference type="ARBA" id="ARBA00023163"/>
    </source>
</evidence>
<dbReference type="InterPro" id="IPR001789">
    <property type="entry name" value="Sig_transdc_resp-reg_receiver"/>
</dbReference>
<name>A0AAN7MFN5_TRANT</name>
<comment type="caution">
    <text evidence="5">Lacks conserved residue(s) required for the propagation of feature annotation.</text>
</comment>
<dbReference type="InterPro" id="IPR017930">
    <property type="entry name" value="Myb_dom"/>
</dbReference>
<dbReference type="AlphaFoldDB" id="A0AAN7MFN5"/>
<feature type="region of interest" description="Disordered" evidence="6">
    <location>
        <begin position="49"/>
        <end position="87"/>
    </location>
</feature>
<feature type="domain" description="Response regulatory" evidence="7">
    <location>
        <begin position="1"/>
        <end position="31"/>
    </location>
</feature>
<dbReference type="GO" id="GO:0003700">
    <property type="term" value="F:DNA-binding transcription factor activity"/>
    <property type="evidence" value="ECO:0007669"/>
    <property type="project" value="InterPro"/>
</dbReference>
<dbReference type="FunFam" id="1.10.10.60:FF:000007">
    <property type="entry name" value="Two-component response regulator"/>
    <property type="match status" value="1"/>
</dbReference>
<evidence type="ECO:0000313" key="9">
    <source>
        <dbReference type="EMBL" id="KAK4797857.1"/>
    </source>
</evidence>